<name>A0A1H6X4L6_9FIRM</name>
<keyword evidence="2" id="KW-1185">Reference proteome</keyword>
<dbReference type="AlphaFoldDB" id="A0A1H6X4L6"/>
<gene>
    <name evidence="1" type="ORF">SAMN04487834_10723</name>
</gene>
<reference evidence="2" key="1">
    <citation type="submission" date="2016-10" db="EMBL/GenBank/DDBJ databases">
        <authorList>
            <person name="Varghese N."/>
        </authorList>
    </citation>
    <scope>NUCLEOTIDE SEQUENCE [LARGE SCALE GENOMIC DNA]</scope>
    <source>
        <strain evidence="2">DSM 20406</strain>
    </source>
</reference>
<organism evidence="1 2">
    <name type="scientific">Sharpea azabuensis</name>
    <dbReference type="NCBI Taxonomy" id="322505"/>
    <lineage>
        <taxon>Bacteria</taxon>
        <taxon>Bacillati</taxon>
        <taxon>Bacillota</taxon>
        <taxon>Erysipelotrichia</taxon>
        <taxon>Erysipelotrichales</taxon>
        <taxon>Coprobacillaceae</taxon>
        <taxon>Sharpea</taxon>
    </lineage>
</organism>
<dbReference type="OrthoDB" id="9876925at2"/>
<dbReference type="EMBL" id="FNYK01000072">
    <property type="protein sequence ID" value="SEJ19515.1"/>
    <property type="molecule type" value="Genomic_DNA"/>
</dbReference>
<dbReference type="RefSeq" id="WP_074732711.1">
    <property type="nucleotide sequence ID" value="NZ_CACVPP010000022.1"/>
</dbReference>
<dbReference type="Proteomes" id="UP000183028">
    <property type="component" value="Unassembled WGS sequence"/>
</dbReference>
<dbReference type="STRING" id="322505.SAMN04487836_1453"/>
<proteinExistence type="predicted"/>
<sequence length="154" mass="17676">MKEMMGILKIDENNNVTYEQNHEVDTNRLKEFFFYAIAQFVIHKNVNEMTKQDARFVFDALSFMNEVSSFANAKINLGLCPPIRDHQLESKACEIGIAQSDEGHLIFVSDDKELQPMHMLVVIGGAMGCLLALEDRIDVYEQIVETSFQHAYQR</sequence>
<protein>
    <submittedName>
        <fullName evidence="1">Uncharacterized protein</fullName>
    </submittedName>
</protein>
<evidence type="ECO:0000313" key="1">
    <source>
        <dbReference type="EMBL" id="SEJ19515.1"/>
    </source>
</evidence>
<evidence type="ECO:0000313" key="2">
    <source>
        <dbReference type="Proteomes" id="UP000183028"/>
    </source>
</evidence>
<accession>A0A1H6X4L6</accession>